<dbReference type="InterPro" id="IPR041486">
    <property type="entry name" value="ThsA_STALD"/>
</dbReference>
<evidence type="ECO:0000259" key="1">
    <source>
        <dbReference type="Pfam" id="PF18185"/>
    </source>
</evidence>
<dbReference type="Proteomes" id="UP000199337">
    <property type="component" value="Unassembled WGS sequence"/>
</dbReference>
<gene>
    <name evidence="2" type="ORF">SAMN05660649_02388</name>
</gene>
<evidence type="ECO:0000313" key="2">
    <source>
        <dbReference type="EMBL" id="SFG69461.1"/>
    </source>
</evidence>
<dbReference type="Pfam" id="PF18185">
    <property type="entry name" value="STALD"/>
    <property type="match status" value="1"/>
</dbReference>
<proteinExistence type="predicted"/>
<dbReference type="Pfam" id="PF13289">
    <property type="entry name" value="SIR2_2"/>
    <property type="match status" value="1"/>
</dbReference>
<dbReference type="OrthoDB" id="1688888at2"/>
<feature type="domain" description="NAD(+) hydrolase ThsA Sir2/TIR-associating SLOG" evidence="1">
    <location>
        <begin position="261"/>
        <end position="454"/>
    </location>
</feature>
<reference evidence="3" key="1">
    <citation type="submission" date="2016-10" db="EMBL/GenBank/DDBJ databases">
        <authorList>
            <person name="Varghese N."/>
            <person name="Submissions S."/>
        </authorList>
    </citation>
    <scope>NUCLEOTIDE SEQUENCE [LARGE SCALE GENOMIC DNA]</scope>
    <source>
        <strain evidence="3">DSM 17038</strain>
    </source>
</reference>
<protein>
    <submittedName>
        <fullName evidence="2">SIR2-like domain-containing protein</fullName>
    </submittedName>
</protein>
<name>A0A1I2U4D1_9FIRM</name>
<sequence length="458" mass="52209">MIDREQMIKKYVEVLRCGRAALFLGAGLSKPVGFFDWKELLREPAKELGLNVDKEHDLIGLAQMYVLRKGNRGGLTQEILNHFGKDVTGTESHRIITRLPLSNIWTTNYDLVIEETFRQEGISVNVVRDDDALAYSNVNAPVTIYKMHGDVSQLNGIVLTRDDYEFYDTRRSAMSSAFYCALVEHTFLFLGFSFNDPNLQKVFGRIRAIFRENSREHFTIMRRPQPGDDDYQYEKNKFELFVDDLKRYNIQTVAVDDYGGIADILGSIEKEYYKKNIYVTGLGGDNTACGRNFYHFLRRLGKYTIVEGYNLTCGFDSIIDTHVLAGAMEQLYKSGKSIEFFARFNLVPCIGNSPDLLLKYKEDMIKRSGCCIFTGNCNPQVGGEMLMKEYQIASKLGKLIIPVSAGHGGVIKDIWNLERDRYKKFNQNAQKAYQVLADAEKNNAEIIQAVFTITSLEI</sequence>
<keyword evidence="3" id="KW-1185">Reference proteome</keyword>
<dbReference type="STRING" id="341036.SAMN05660649_02388"/>
<dbReference type="AlphaFoldDB" id="A0A1I2U4D1"/>
<dbReference type="SUPFAM" id="SSF52467">
    <property type="entry name" value="DHS-like NAD/FAD-binding domain"/>
    <property type="match status" value="1"/>
</dbReference>
<evidence type="ECO:0000313" key="3">
    <source>
        <dbReference type="Proteomes" id="UP000199337"/>
    </source>
</evidence>
<accession>A0A1I2U4D1</accession>
<dbReference type="InterPro" id="IPR029035">
    <property type="entry name" value="DHS-like_NAD/FAD-binding_dom"/>
</dbReference>
<dbReference type="EMBL" id="FOOX01000008">
    <property type="protein sequence ID" value="SFG69461.1"/>
    <property type="molecule type" value="Genomic_DNA"/>
</dbReference>
<organism evidence="2 3">
    <name type="scientific">Desulfotruncus arcticus DSM 17038</name>
    <dbReference type="NCBI Taxonomy" id="1121424"/>
    <lineage>
        <taxon>Bacteria</taxon>
        <taxon>Bacillati</taxon>
        <taxon>Bacillota</taxon>
        <taxon>Clostridia</taxon>
        <taxon>Eubacteriales</taxon>
        <taxon>Desulfallaceae</taxon>
        <taxon>Desulfotruncus</taxon>
    </lineage>
</organism>